<dbReference type="InterPro" id="IPR000424">
    <property type="entry name" value="Primosome_PriB/ssb"/>
</dbReference>
<accession>A0A8S5LMK1</accession>
<dbReference type="Gene3D" id="2.40.50.140">
    <property type="entry name" value="Nucleic acid-binding proteins"/>
    <property type="match status" value="1"/>
</dbReference>
<reference evidence="4" key="1">
    <citation type="journal article" date="2021" name="Proc. Natl. Acad. Sci. U.S.A.">
        <title>A Catalog of Tens of Thousands of Viruses from Human Metagenomes Reveals Hidden Associations with Chronic Diseases.</title>
        <authorList>
            <person name="Tisza M.J."/>
            <person name="Buck C.B."/>
        </authorList>
    </citation>
    <scope>NUCLEOTIDE SEQUENCE</scope>
    <source>
        <strain evidence="4">CtkyH28</strain>
    </source>
</reference>
<dbReference type="NCBIfam" id="TIGR00621">
    <property type="entry name" value="ssb"/>
    <property type="match status" value="1"/>
</dbReference>
<dbReference type="SUPFAM" id="SSF50249">
    <property type="entry name" value="Nucleic acid-binding proteins"/>
    <property type="match status" value="1"/>
</dbReference>
<dbReference type="EMBL" id="BK015877">
    <property type="protein sequence ID" value="DAD71174.1"/>
    <property type="molecule type" value="Genomic_DNA"/>
</dbReference>
<dbReference type="PANTHER" id="PTHR10302">
    <property type="entry name" value="SINGLE-STRANDED DNA-BINDING PROTEIN"/>
    <property type="match status" value="1"/>
</dbReference>
<evidence type="ECO:0000256" key="1">
    <source>
        <dbReference type="ARBA" id="ARBA00023125"/>
    </source>
</evidence>
<organism evidence="4">
    <name type="scientific">Siphoviridae sp. ctkyH28</name>
    <dbReference type="NCBI Taxonomy" id="2827585"/>
    <lineage>
        <taxon>Viruses</taxon>
        <taxon>Duplodnaviria</taxon>
        <taxon>Heunggongvirae</taxon>
        <taxon>Uroviricota</taxon>
        <taxon>Caudoviricetes</taxon>
    </lineage>
</organism>
<dbReference type="HAMAP" id="MF_00984">
    <property type="entry name" value="SSB"/>
    <property type="match status" value="1"/>
</dbReference>
<dbReference type="PIRSF" id="PIRSF002070">
    <property type="entry name" value="SSB"/>
    <property type="match status" value="1"/>
</dbReference>
<feature type="compositionally biased region" description="Low complexity" evidence="3">
    <location>
        <begin position="110"/>
        <end position="129"/>
    </location>
</feature>
<evidence type="ECO:0000313" key="4">
    <source>
        <dbReference type="EMBL" id="DAD71174.1"/>
    </source>
</evidence>
<proteinExistence type="inferred from homology"/>
<dbReference type="GO" id="GO:0003697">
    <property type="term" value="F:single-stranded DNA binding"/>
    <property type="evidence" value="ECO:0007669"/>
    <property type="project" value="InterPro"/>
</dbReference>
<evidence type="ECO:0000256" key="3">
    <source>
        <dbReference type="SAM" id="MobiDB-lite"/>
    </source>
</evidence>
<name>A0A8S5LMK1_9CAUD</name>
<sequence>MLNKSIFLGRLTVDPELKTINGANGAIQVVNFAVAVARAVKKPDGTRDADFIECTAWGKTAEFIAKYFSKAQPAVVVGRLTSQSWQTNTGEKRYKTFVTVDEIHFAGSKPDAQPQAQAPGTPQATQPDAPYIPPQYETLGDNDELPF</sequence>
<dbReference type="PROSITE" id="PS50935">
    <property type="entry name" value="SSB"/>
    <property type="match status" value="1"/>
</dbReference>
<keyword evidence="1 2" id="KW-0238">DNA-binding</keyword>
<dbReference type="InterPro" id="IPR011344">
    <property type="entry name" value="ssDNA-bd"/>
</dbReference>
<dbReference type="Pfam" id="PF00436">
    <property type="entry name" value="SSB"/>
    <property type="match status" value="1"/>
</dbReference>
<protein>
    <recommendedName>
        <fullName evidence="2">Single-stranded DNA-binding protein</fullName>
    </recommendedName>
</protein>
<dbReference type="GO" id="GO:0009295">
    <property type="term" value="C:nucleoid"/>
    <property type="evidence" value="ECO:0007669"/>
    <property type="project" value="TreeGrafter"/>
</dbReference>
<feature type="region of interest" description="Disordered" evidence="3">
    <location>
        <begin position="108"/>
        <end position="147"/>
    </location>
</feature>
<evidence type="ECO:0000256" key="2">
    <source>
        <dbReference type="PIRNR" id="PIRNR002070"/>
    </source>
</evidence>
<dbReference type="PANTHER" id="PTHR10302:SF27">
    <property type="entry name" value="SINGLE-STRANDED DNA-BINDING PROTEIN"/>
    <property type="match status" value="1"/>
</dbReference>
<dbReference type="CDD" id="cd04496">
    <property type="entry name" value="SSB_OBF"/>
    <property type="match status" value="1"/>
</dbReference>
<dbReference type="InterPro" id="IPR012340">
    <property type="entry name" value="NA-bd_OB-fold"/>
</dbReference>
<dbReference type="GO" id="GO:0006260">
    <property type="term" value="P:DNA replication"/>
    <property type="evidence" value="ECO:0007669"/>
    <property type="project" value="InterPro"/>
</dbReference>